<dbReference type="GO" id="GO:0016020">
    <property type="term" value="C:membrane"/>
    <property type="evidence" value="ECO:0000318"/>
    <property type="project" value="GO_Central"/>
</dbReference>
<dbReference type="InParanoid" id="A7S3E1"/>
<proteinExistence type="inferred from homology"/>
<dbReference type="Proteomes" id="UP000001593">
    <property type="component" value="Unassembled WGS sequence"/>
</dbReference>
<protein>
    <recommendedName>
        <fullName evidence="5">PRA1 family protein</fullName>
    </recommendedName>
</protein>
<keyword evidence="3 5" id="KW-1133">Transmembrane helix</keyword>
<sequence length="186" mass="20917">MASGGVDFPPVRSLQDFLTNAEFTTPSLNDTERMSNRVINNLIYYQTNYFLCVIIIFLIVGTLYPKDLIIGAVSLATAVVLYAKILKKRDMMKKHGQASANLAPIGVGAIVVLLLYMMGSVLVFLWGVTMPLVVVLLHSICRKRNLKNKFANVSEMFKERPTPMSIMLATIQDEEDPRDIYRISRN</sequence>
<evidence type="ECO:0000256" key="3">
    <source>
        <dbReference type="ARBA" id="ARBA00022989"/>
    </source>
</evidence>
<dbReference type="KEGG" id="nve:5513518"/>
<feature type="transmembrane region" description="Helical" evidence="5">
    <location>
        <begin position="42"/>
        <end position="62"/>
    </location>
</feature>
<evidence type="ECO:0000313" key="7">
    <source>
        <dbReference type="Proteomes" id="UP000001593"/>
    </source>
</evidence>
<feature type="transmembrane region" description="Helical" evidence="5">
    <location>
        <begin position="123"/>
        <end position="141"/>
    </location>
</feature>
<dbReference type="eggNOG" id="KOG4050">
    <property type="taxonomic scope" value="Eukaryota"/>
</dbReference>
<keyword evidence="7" id="KW-1185">Reference proteome</keyword>
<organism evidence="6 7">
    <name type="scientific">Nematostella vectensis</name>
    <name type="common">Starlet sea anemone</name>
    <dbReference type="NCBI Taxonomy" id="45351"/>
    <lineage>
        <taxon>Eukaryota</taxon>
        <taxon>Metazoa</taxon>
        <taxon>Cnidaria</taxon>
        <taxon>Anthozoa</taxon>
        <taxon>Hexacorallia</taxon>
        <taxon>Actiniaria</taxon>
        <taxon>Edwardsiidae</taxon>
        <taxon>Nematostella</taxon>
    </lineage>
</organism>
<evidence type="ECO:0000313" key="6">
    <source>
        <dbReference type="EMBL" id="EDO41757.1"/>
    </source>
</evidence>
<dbReference type="InterPro" id="IPR004895">
    <property type="entry name" value="Prenylated_rab_accept_PRA1"/>
</dbReference>
<dbReference type="OMA" id="QIPNFKD"/>
<dbReference type="PANTHER" id="PTHR12859:SF0">
    <property type="entry name" value="PRA1 FAMILY PROTEIN"/>
    <property type="match status" value="1"/>
</dbReference>
<keyword evidence="4 5" id="KW-0472">Membrane</keyword>
<evidence type="ECO:0000256" key="5">
    <source>
        <dbReference type="RuleBase" id="RU363107"/>
    </source>
</evidence>
<dbReference type="STRING" id="45351.A7S3E1"/>
<gene>
    <name evidence="6" type="ORF">NEMVEDRAFT_v1g165971</name>
</gene>
<feature type="transmembrane region" description="Helical" evidence="5">
    <location>
        <begin position="68"/>
        <end position="86"/>
    </location>
</feature>
<reference evidence="6 7" key="1">
    <citation type="journal article" date="2007" name="Science">
        <title>Sea anemone genome reveals ancestral eumetazoan gene repertoire and genomic organization.</title>
        <authorList>
            <person name="Putnam N.H."/>
            <person name="Srivastava M."/>
            <person name="Hellsten U."/>
            <person name="Dirks B."/>
            <person name="Chapman J."/>
            <person name="Salamov A."/>
            <person name="Terry A."/>
            <person name="Shapiro H."/>
            <person name="Lindquist E."/>
            <person name="Kapitonov V.V."/>
            <person name="Jurka J."/>
            <person name="Genikhovich G."/>
            <person name="Grigoriev I.V."/>
            <person name="Lucas S.M."/>
            <person name="Steele R.E."/>
            <person name="Finnerty J.R."/>
            <person name="Technau U."/>
            <person name="Martindale M.Q."/>
            <person name="Rokhsar D.S."/>
        </authorList>
    </citation>
    <scope>NUCLEOTIDE SEQUENCE [LARGE SCALE GENOMIC DNA]</scope>
    <source>
        <strain evidence="7">CH2 X CH6</strain>
    </source>
</reference>
<evidence type="ECO:0000256" key="2">
    <source>
        <dbReference type="ARBA" id="ARBA00022692"/>
    </source>
</evidence>
<name>A7S3E1_NEMVE</name>
<dbReference type="Pfam" id="PF03208">
    <property type="entry name" value="PRA1"/>
    <property type="match status" value="1"/>
</dbReference>
<evidence type="ECO:0000256" key="1">
    <source>
        <dbReference type="ARBA" id="ARBA00004141"/>
    </source>
</evidence>
<dbReference type="AlphaFoldDB" id="A7S3E1"/>
<comment type="subcellular location">
    <subcellularLocation>
        <location evidence="1 5">Membrane</location>
        <topology evidence="1 5">Multi-pass membrane protein</topology>
    </subcellularLocation>
</comment>
<comment type="similarity">
    <text evidence="5">Belongs to the PRA1 family.</text>
</comment>
<dbReference type="PANTHER" id="PTHR12859">
    <property type="entry name" value="PRA1 PROTEIN"/>
    <property type="match status" value="1"/>
</dbReference>
<dbReference type="HOGENOM" id="CLU_097683_0_0_1"/>
<dbReference type="PhylomeDB" id="A7S3E1"/>
<feature type="transmembrane region" description="Helical" evidence="5">
    <location>
        <begin position="98"/>
        <end position="117"/>
    </location>
</feature>
<keyword evidence="2 5" id="KW-0812">Transmembrane</keyword>
<dbReference type="EMBL" id="DS469573">
    <property type="protein sequence ID" value="EDO41757.1"/>
    <property type="molecule type" value="Genomic_DNA"/>
</dbReference>
<evidence type="ECO:0000256" key="4">
    <source>
        <dbReference type="ARBA" id="ARBA00023136"/>
    </source>
</evidence>
<dbReference type="FunCoup" id="A7S3E1">
    <property type="interactions" value="683"/>
</dbReference>
<accession>A7S3E1</accession>
<dbReference type="OrthoDB" id="18213at2759"/>